<evidence type="ECO:0000256" key="1">
    <source>
        <dbReference type="ARBA" id="ARBA00001913"/>
    </source>
</evidence>
<keyword evidence="7" id="KW-0479">Metal-binding</keyword>
<dbReference type="GO" id="GO:0004571">
    <property type="term" value="F:mannosyl-oligosaccharide 1,2-alpha-mannosidase activity"/>
    <property type="evidence" value="ECO:0007669"/>
    <property type="project" value="InterPro"/>
</dbReference>
<dbReference type="InParanoid" id="A0A151GMI5"/>
<organism evidence="10 11">
    <name type="scientific">Drechmeria coniospora</name>
    <name type="common">Nematophagous fungus</name>
    <name type="synonym">Meria coniospora</name>
    <dbReference type="NCBI Taxonomy" id="98403"/>
    <lineage>
        <taxon>Eukaryota</taxon>
        <taxon>Fungi</taxon>
        <taxon>Dikarya</taxon>
        <taxon>Ascomycota</taxon>
        <taxon>Pezizomycotina</taxon>
        <taxon>Sordariomycetes</taxon>
        <taxon>Hypocreomycetidae</taxon>
        <taxon>Hypocreales</taxon>
        <taxon>Ophiocordycipitaceae</taxon>
        <taxon>Drechmeria</taxon>
    </lineage>
</organism>
<dbReference type="STRING" id="98403.A0A151GMI5"/>
<dbReference type="PANTHER" id="PTHR11742:SF89">
    <property type="entry name" value="ALPHA-1,2-MANNOSIDASE"/>
    <property type="match status" value="1"/>
</dbReference>
<dbReference type="GO" id="GO:0016020">
    <property type="term" value="C:membrane"/>
    <property type="evidence" value="ECO:0007669"/>
    <property type="project" value="InterPro"/>
</dbReference>
<dbReference type="UniPathway" id="UPA00378"/>
<dbReference type="PRINTS" id="PR00747">
    <property type="entry name" value="GLYHDRLASE47"/>
</dbReference>
<evidence type="ECO:0000256" key="3">
    <source>
        <dbReference type="ARBA" id="ARBA00007658"/>
    </source>
</evidence>
<evidence type="ECO:0000256" key="6">
    <source>
        <dbReference type="PIRSR" id="PIRSR601382-1"/>
    </source>
</evidence>
<sequence length="567" mass="63766">MLNQLQSRAGRRMLTLVTLLGVIVVLWTRFGPPSSPAIRVGNFRLVPSSFDWSQAQVFHPVEAMIPMPAGKAKRFPTVQARAGSDGVDEVAKARKLAVKKAFEKSWKAYKKHAWTKDELMPLSGKGRQTFSGWSAQLVDALDTLWIMDLREDFALAVKEVAVIDWAKLKDGKTINLFEVTIRYLGGLLAAHDLSREPVLLAKAVELADALYAAFDTPNRLPPHYLDYAKARSGEQVADWSMSGAAGGTLALEFTRLSQLTGDAKYYDATERIKRFLHRSQNTTRIPGLWPMMMDYRREVVTGDVFSIGAGSDSMYEYLPKMHALLGGLDGQYEDMTVKALDAVRRSLLFRPMTPKDENILMAGNAEWSADKTRLATEMQHLTCFLGGTYGLAGRLLDREDYVDVASRLAAGCVWAYDSFPTHIMPEIGELAACDKMDGPCPYGEHAFAGARAAGLPEGFLRVRDPRYQLRPEAIESVFYMWRITGEQRWRDAAWRMWQAIVRETETELAFASIDDVMTPSGPKADTMETFWLAETTKYFYLIFDDESTINLDEWVLNTEAHPLKRPK</sequence>
<dbReference type="PANTHER" id="PTHR11742">
    <property type="entry name" value="MANNOSYL-OLIGOSACCHARIDE ALPHA-1,2-MANNOSIDASE-RELATED"/>
    <property type="match status" value="1"/>
</dbReference>
<evidence type="ECO:0000256" key="5">
    <source>
        <dbReference type="ARBA" id="ARBA00023157"/>
    </source>
</evidence>
<gene>
    <name evidence="10" type="ORF">DCS_05347</name>
</gene>
<evidence type="ECO:0000256" key="7">
    <source>
        <dbReference type="PIRSR" id="PIRSR601382-2"/>
    </source>
</evidence>
<keyword evidence="7" id="KW-0106">Calcium</keyword>
<reference evidence="10 11" key="1">
    <citation type="journal article" date="2016" name="Sci. Rep.">
        <title>Insights into Adaptations to a Near-Obligate Nematode Endoparasitic Lifestyle from the Finished Genome of Drechmeria coniospora.</title>
        <authorList>
            <person name="Zhang L."/>
            <person name="Zhou Z."/>
            <person name="Guo Q."/>
            <person name="Fokkens L."/>
            <person name="Miskei M."/>
            <person name="Pocsi I."/>
            <person name="Zhang W."/>
            <person name="Chen M."/>
            <person name="Wang L."/>
            <person name="Sun Y."/>
            <person name="Donzelli B.G."/>
            <person name="Gibson D.M."/>
            <person name="Nelson D.R."/>
            <person name="Luo J.G."/>
            <person name="Rep M."/>
            <person name="Liu H."/>
            <person name="Yang S."/>
            <person name="Wang J."/>
            <person name="Krasnoff S.B."/>
            <person name="Xu Y."/>
            <person name="Molnar I."/>
            <person name="Lin M."/>
        </authorList>
    </citation>
    <scope>NUCLEOTIDE SEQUENCE [LARGE SCALE GENOMIC DNA]</scope>
    <source>
        <strain evidence="10 11">ARSEF 6962</strain>
    </source>
</reference>
<dbReference type="GO" id="GO:0005975">
    <property type="term" value="P:carbohydrate metabolic process"/>
    <property type="evidence" value="ECO:0007669"/>
    <property type="project" value="InterPro"/>
</dbReference>
<evidence type="ECO:0000256" key="2">
    <source>
        <dbReference type="ARBA" id="ARBA00004922"/>
    </source>
</evidence>
<dbReference type="GO" id="GO:0005509">
    <property type="term" value="F:calcium ion binding"/>
    <property type="evidence" value="ECO:0007669"/>
    <property type="project" value="InterPro"/>
</dbReference>
<evidence type="ECO:0000256" key="9">
    <source>
        <dbReference type="RuleBase" id="RU361193"/>
    </source>
</evidence>
<keyword evidence="4 9" id="KW-0378">Hydrolase</keyword>
<dbReference type="InterPro" id="IPR012341">
    <property type="entry name" value="6hp_glycosidase-like_sf"/>
</dbReference>
<comment type="similarity">
    <text evidence="3 9">Belongs to the glycosyl hydrolase 47 family.</text>
</comment>
<dbReference type="FunFam" id="1.50.10.10:FF:000037">
    <property type="entry name" value="alpha-1,2-Mannosidase"/>
    <property type="match status" value="1"/>
</dbReference>
<feature type="binding site" evidence="7">
    <location>
        <position position="558"/>
    </location>
    <ligand>
        <name>Ca(2+)</name>
        <dbReference type="ChEBI" id="CHEBI:29108"/>
    </ligand>
</feature>
<keyword evidence="11" id="KW-1185">Reference proteome</keyword>
<comment type="caution">
    <text evidence="10">The sequence shown here is derived from an EMBL/GenBank/DDBJ whole genome shotgun (WGS) entry which is preliminary data.</text>
</comment>
<evidence type="ECO:0000256" key="8">
    <source>
        <dbReference type="PIRSR" id="PIRSR601382-3"/>
    </source>
</evidence>
<dbReference type="InterPro" id="IPR050749">
    <property type="entry name" value="Glycosyl_Hydrolase_47"/>
</dbReference>
<keyword evidence="5 8" id="KW-1015">Disulfide bond</keyword>
<feature type="disulfide bond" evidence="8">
    <location>
        <begin position="383"/>
        <end position="412"/>
    </location>
</feature>
<accession>A0A151GMI5</accession>
<comment type="pathway">
    <text evidence="2">Protein modification; protein glycosylation.</text>
</comment>
<evidence type="ECO:0000313" key="10">
    <source>
        <dbReference type="EMBL" id="KYK58334.1"/>
    </source>
</evidence>
<dbReference type="InterPro" id="IPR036026">
    <property type="entry name" value="Seven-hairpin_glycosidases"/>
</dbReference>
<keyword evidence="9" id="KW-0326">Glycosidase</keyword>
<dbReference type="RefSeq" id="XP_040657686.1">
    <property type="nucleotide sequence ID" value="XM_040802653.1"/>
</dbReference>
<dbReference type="GO" id="GO:0005783">
    <property type="term" value="C:endoplasmic reticulum"/>
    <property type="evidence" value="ECO:0007669"/>
    <property type="project" value="TreeGrafter"/>
</dbReference>
<dbReference type="EC" id="3.2.1.-" evidence="9"/>
<dbReference type="AlphaFoldDB" id="A0A151GMI5"/>
<evidence type="ECO:0000313" key="11">
    <source>
        <dbReference type="Proteomes" id="UP000076580"/>
    </source>
</evidence>
<feature type="active site" evidence="6">
    <location>
        <position position="472"/>
    </location>
</feature>
<dbReference type="Proteomes" id="UP000076580">
    <property type="component" value="Chromosome 02"/>
</dbReference>
<protein>
    <recommendedName>
        <fullName evidence="9">alpha-1,2-Mannosidase</fullName>
        <ecNumber evidence="9">3.2.1.-</ecNumber>
    </recommendedName>
</protein>
<dbReference type="GO" id="GO:0036503">
    <property type="term" value="P:ERAD pathway"/>
    <property type="evidence" value="ECO:0007669"/>
    <property type="project" value="UniProtKB-ARBA"/>
</dbReference>
<dbReference type="EMBL" id="LAYC01000002">
    <property type="protein sequence ID" value="KYK58334.1"/>
    <property type="molecule type" value="Genomic_DNA"/>
</dbReference>
<evidence type="ECO:0000256" key="4">
    <source>
        <dbReference type="ARBA" id="ARBA00022801"/>
    </source>
</evidence>
<dbReference type="InterPro" id="IPR001382">
    <property type="entry name" value="Glyco_hydro_47"/>
</dbReference>
<feature type="active site" evidence="6">
    <location>
        <position position="312"/>
    </location>
</feature>
<dbReference type="Gene3D" id="1.50.10.10">
    <property type="match status" value="1"/>
</dbReference>
<comment type="cofactor">
    <cofactor evidence="1 7">
        <name>Ca(2+)</name>
        <dbReference type="ChEBI" id="CHEBI:29108"/>
    </cofactor>
</comment>
<name>A0A151GMI5_DRECN</name>
<dbReference type="Pfam" id="PF01532">
    <property type="entry name" value="Glyco_hydro_47"/>
    <property type="match status" value="1"/>
</dbReference>
<feature type="active site" description="Proton donor" evidence="6">
    <location>
        <position position="426"/>
    </location>
</feature>
<dbReference type="SUPFAM" id="SSF48225">
    <property type="entry name" value="Seven-hairpin glycosidases"/>
    <property type="match status" value="1"/>
</dbReference>
<feature type="active site" description="Proton donor" evidence="6">
    <location>
        <position position="178"/>
    </location>
</feature>
<dbReference type="GeneID" id="63717990"/>
<proteinExistence type="inferred from homology"/>